<dbReference type="RefSeq" id="WP_305909057.1">
    <property type="nucleotide sequence ID" value="NZ_CP157743.1"/>
</dbReference>
<accession>A0AAU7NY57</accession>
<reference evidence="1 2" key="1">
    <citation type="journal article" date="2024" name="Microbiology">
        <title>Methylomarinum rosea sp. nov., a novel halophilic methanotrophic bacterium from the hypersaline Lake Elton.</title>
        <authorList>
            <person name="Suleimanov R.Z."/>
            <person name="Oshkin I.Y."/>
            <person name="Danilova O.V."/>
            <person name="Suzina N.E."/>
            <person name="Dedysh S.N."/>
        </authorList>
    </citation>
    <scope>NUCLEOTIDE SEQUENCE [LARGE SCALE GENOMIC DNA]</scope>
    <source>
        <strain evidence="1 2">Ch1-1</strain>
    </source>
</reference>
<proteinExistence type="predicted"/>
<organism evidence="1 2">
    <name type="scientific">Methylomarinum roseum</name>
    <dbReference type="NCBI Taxonomy" id="3067653"/>
    <lineage>
        <taxon>Bacteria</taxon>
        <taxon>Pseudomonadati</taxon>
        <taxon>Pseudomonadota</taxon>
        <taxon>Gammaproteobacteria</taxon>
        <taxon>Methylococcales</taxon>
        <taxon>Methylococcaceae</taxon>
        <taxon>Methylomarinum</taxon>
    </lineage>
</organism>
<dbReference type="EMBL" id="CP157743">
    <property type="protein sequence ID" value="XBS21961.1"/>
    <property type="molecule type" value="Genomic_DNA"/>
</dbReference>
<protein>
    <recommendedName>
        <fullName evidence="3">HEAT repeat domain-containing protein</fullName>
    </recommendedName>
</protein>
<dbReference type="KEGG" id="mech:Q9L42_007500"/>
<evidence type="ECO:0008006" key="3">
    <source>
        <dbReference type="Google" id="ProtNLM"/>
    </source>
</evidence>
<evidence type="ECO:0000313" key="2">
    <source>
        <dbReference type="Proteomes" id="UP001225378"/>
    </source>
</evidence>
<evidence type="ECO:0000313" key="1">
    <source>
        <dbReference type="EMBL" id="XBS21961.1"/>
    </source>
</evidence>
<dbReference type="Proteomes" id="UP001225378">
    <property type="component" value="Chromosome"/>
</dbReference>
<dbReference type="AlphaFoldDB" id="A0AAU7NY57"/>
<name>A0AAU7NY57_9GAMM</name>
<gene>
    <name evidence="1" type="ORF">Q9L42_007500</name>
</gene>
<keyword evidence="2" id="KW-1185">Reference proteome</keyword>
<sequence>MSHDDKIFKLSDDLALTYETVARFRDLLNDPKALSRFLNDDERAVAFLSALADGPADWQECLVEALCKPDVVFDLAQVGKIDAVWSMILQLSTQERQLAVLGAPEVVFILTKNGKADAVRKLILNLPEAQPRLSICRVPYAVFGMAKYGDTAKTLAMIRDFPETSQQAKVLSASHVVYGLLDNLDASENQALLAMIQRFSKDQQAEILAADLAVLGLVKNGKIEHVLSWLRSFSKSQLDRVRNAAYVVPILSENAKSSDIKFFINGLPEKREGLSRKERMSVYRSGQRQLH</sequence>